<evidence type="ECO:0000256" key="5">
    <source>
        <dbReference type="ARBA" id="ARBA00022553"/>
    </source>
</evidence>
<dbReference type="GO" id="GO:0004896">
    <property type="term" value="F:cytokine receptor activity"/>
    <property type="evidence" value="ECO:0007669"/>
    <property type="project" value="InterPro"/>
</dbReference>
<dbReference type="FunFam" id="2.60.40.10:FF:001234">
    <property type="entry name" value="Colony stimulating factor 3 receptor"/>
    <property type="match status" value="1"/>
</dbReference>
<proteinExistence type="inferred from homology"/>
<keyword evidence="8" id="KW-0677">Repeat</keyword>
<comment type="similarity">
    <text evidence="3">Belongs to the type I cytokine receptor family. Type 3 subfamily.</text>
</comment>
<keyword evidence="6 15" id="KW-0812">Transmembrane</keyword>
<evidence type="ECO:0000256" key="2">
    <source>
        <dbReference type="ARBA" id="ARBA00008921"/>
    </source>
</evidence>
<evidence type="ECO:0000256" key="11">
    <source>
        <dbReference type="ARBA" id="ARBA00023157"/>
    </source>
</evidence>
<keyword evidence="13" id="KW-0325">Glycoprotein</keyword>
<dbReference type="InterPro" id="IPR036116">
    <property type="entry name" value="FN3_sf"/>
</dbReference>
<feature type="chain" id="PRO_5030156373" evidence="16">
    <location>
        <begin position="25"/>
        <end position="814"/>
    </location>
</feature>
<evidence type="ECO:0000313" key="19">
    <source>
        <dbReference type="RefSeq" id="XP_027439086.2"/>
    </source>
</evidence>
<organism evidence="18 19">
    <name type="scientific">Zalophus californianus</name>
    <name type="common">California sealion</name>
    <dbReference type="NCBI Taxonomy" id="9704"/>
    <lineage>
        <taxon>Eukaryota</taxon>
        <taxon>Metazoa</taxon>
        <taxon>Chordata</taxon>
        <taxon>Craniata</taxon>
        <taxon>Vertebrata</taxon>
        <taxon>Euteleostomi</taxon>
        <taxon>Mammalia</taxon>
        <taxon>Eutheria</taxon>
        <taxon>Laurasiatheria</taxon>
        <taxon>Carnivora</taxon>
        <taxon>Caniformia</taxon>
        <taxon>Pinnipedia</taxon>
        <taxon>Otariidae</taxon>
        <taxon>Zalophus</taxon>
    </lineage>
</organism>
<gene>
    <name evidence="19" type="primary">CSF3R</name>
</gene>
<keyword evidence="4" id="KW-1003">Cell membrane</keyword>
<dbReference type="PROSITE" id="PS50853">
    <property type="entry name" value="FN3"/>
    <property type="match status" value="3"/>
</dbReference>
<dbReference type="FunFam" id="2.60.40.10:FF:001209">
    <property type="entry name" value="Colony stimulating factor 3 receptor"/>
    <property type="match status" value="1"/>
</dbReference>
<evidence type="ECO:0000256" key="14">
    <source>
        <dbReference type="ARBA" id="ARBA00023319"/>
    </source>
</evidence>
<dbReference type="InterPro" id="IPR010457">
    <property type="entry name" value="IgC2-like_lig-bd"/>
</dbReference>
<keyword evidence="11" id="KW-1015">Disulfide bond</keyword>
<keyword evidence="5" id="KW-0597">Phosphoprotein</keyword>
<dbReference type="GeneID" id="113916632"/>
<dbReference type="Pfam" id="PF00041">
    <property type="entry name" value="fn3"/>
    <property type="match status" value="1"/>
</dbReference>
<dbReference type="InterPro" id="IPR036179">
    <property type="entry name" value="Ig-like_dom_sf"/>
</dbReference>
<dbReference type="GO" id="GO:0009897">
    <property type="term" value="C:external side of plasma membrane"/>
    <property type="evidence" value="ECO:0007669"/>
    <property type="project" value="TreeGrafter"/>
</dbReference>
<feature type="transmembrane region" description="Helical" evidence="15">
    <location>
        <begin position="601"/>
        <end position="625"/>
    </location>
</feature>
<dbReference type="InterPro" id="IPR003961">
    <property type="entry name" value="FN3_dom"/>
</dbReference>
<dbReference type="InterPro" id="IPR050379">
    <property type="entry name" value="Type-I_Cytokine_Rcpt"/>
</dbReference>
<evidence type="ECO:0000256" key="6">
    <source>
        <dbReference type="ARBA" id="ARBA00022692"/>
    </source>
</evidence>
<keyword evidence="9 15" id="KW-1133">Transmembrane helix</keyword>
<dbReference type="FunFam" id="2.60.40.10:FF:000465">
    <property type="entry name" value="Granulocyte colony-stimulating factor receptor"/>
    <property type="match status" value="1"/>
</dbReference>
<protein>
    <submittedName>
        <fullName evidence="19">Granulocyte colony-stimulating factor receptor isoform X3</fullName>
    </submittedName>
</protein>
<sequence length="814" mass="89939">MAGPGTWSLPVATVIILLLPRSLEECGRISLPTPTVHLGDPITASCIISPNCSHLDPESQILWKLGTELQPGKRQRRLADGRQESTITLPHLDSPWVLLSCCLRWGNSLQILDQAELQAGYPPAAPHNLSCLMNLTTNSLICQWEPGPNNHLPTNFTLKSFKSRGYCQTQEDTVPDCVPNDGQNHCSIPRRHLQLYQNMGIWVQAENALGTSKSPQLCLVPMDVVKLEPPTLWALAPSPEVAAPQPGCLLLHWEPWKPSLYIEQKCELRHQPQLAEASWALMRCTRWPLPGQWSDWSPSLTLTTTQQAPIVTLDTWWRQRQLDPRMADVQLFWKPMPLDKYSGQIQGYLVRAPDQAEADPPLCNTTELSCTFHLPSETQEVVLMAYNTAGTSHPTPVVFLESRGPPLARLHTVARDPHSLWVGWEPPSPRPRGYVIEWGLGPPSPSGSNKSWKMEHNGSISGTLLQENIRPFQLYEITVTPLYQDTMGPSQHIYAYSQEMAPSHAPELHLKHIGKTWAQLEWVPQAPEPGKSPLSHYTVFWTNAQDRSFSTVLNASSHGLVLHGLEPASLYHVHLMASSKAGAANSTSLTLMTLALEESELHVLLGLFGFLLLFTCLCGAARFCCRPSRKNPLWPSVPDPAHSSLGSWVPTIMVEETFQLPSLRDSSMPPITKITVLEEEEKKPGPWESNDSSGTCGLPTLVQAYVLQGDPRAPSTQPQAPSITSDQVLYGKVLGSPTGPGPRHYLRCDSAQPLLGGLTPSPQFYENLWFQTSPLGTPEPLIPNQEDDCVFGPLLDFPLLQGLQVHGVEGLGGV</sequence>
<keyword evidence="18" id="KW-1185">Reference proteome</keyword>
<comment type="similarity">
    <text evidence="2">Belongs to the type I cytokine receptor family. Type 2 subfamily.</text>
</comment>
<evidence type="ECO:0000256" key="13">
    <source>
        <dbReference type="ARBA" id="ARBA00023180"/>
    </source>
</evidence>
<dbReference type="SUPFAM" id="SSF48726">
    <property type="entry name" value="Immunoglobulin"/>
    <property type="match status" value="1"/>
</dbReference>
<feature type="domain" description="Fibronectin type-III" evidence="17">
    <location>
        <begin position="505"/>
        <end position="598"/>
    </location>
</feature>
<dbReference type="FunFam" id="2.60.40.10:FF:000997">
    <property type="entry name" value="Colony stimulating factor 3 receptor (Granulocyte)"/>
    <property type="match status" value="1"/>
</dbReference>
<evidence type="ECO:0000256" key="9">
    <source>
        <dbReference type="ARBA" id="ARBA00022989"/>
    </source>
</evidence>
<evidence type="ECO:0000256" key="16">
    <source>
        <dbReference type="SAM" id="SignalP"/>
    </source>
</evidence>
<evidence type="ECO:0000256" key="10">
    <source>
        <dbReference type="ARBA" id="ARBA00023136"/>
    </source>
</evidence>
<dbReference type="PROSITE" id="PS01353">
    <property type="entry name" value="HEMATOPO_REC_L_F2"/>
    <property type="match status" value="1"/>
</dbReference>
<keyword evidence="7 16" id="KW-0732">Signal</keyword>
<dbReference type="Pfam" id="PF06328">
    <property type="entry name" value="Lep_receptor_Ig"/>
    <property type="match status" value="1"/>
</dbReference>
<keyword evidence="14" id="KW-0393">Immunoglobulin domain</keyword>
<reference evidence="19" key="1">
    <citation type="submission" date="2025-08" db="UniProtKB">
        <authorList>
            <consortium name="RefSeq"/>
        </authorList>
    </citation>
    <scope>IDENTIFICATION</scope>
    <source>
        <tissue evidence="19">Blood</tissue>
    </source>
</reference>
<keyword evidence="10 15" id="KW-0472">Membrane</keyword>
<dbReference type="PANTHER" id="PTHR23036:SF103">
    <property type="entry name" value="GRANULOCYTE COLONY-STIMULATING FACTOR RECEPTOR"/>
    <property type="match status" value="1"/>
</dbReference>
<dbReference type="GO" id="GO:0019955">
    <property type="term" value="F:cytokine binding"/>
    <property type="evidence" value="ECO:0007669"/>
    <property type="project" value="TreeGrafter"/>
</dbReference>
<feature type="signal peptide" evidence="16">
    <location>
        <begin position="1"/>
        <end position="24"/>
    </location>
</feature>
<dbReference type="CTD" id="1441"/>
<comment type="subcellular location">
    <subcellularLocation>
        <location evidence="1">Cell membrane</location>
        <topology evidence="1">Single-pass type I membrane protein</topology>
    </subcellularLocation>
</comment>
<evidence type="ECO:0000313" key="18">
    <source>
        <dbReference type="Proteomes" id="UP000515165"/>
    </source>
</evidence>
<evidence type="ECO:0000259" key="17">
    <source>
        <dbReference type="PROSITE" id="PS50853"/>
    </source>
</evidence>
<dbReference type="InterPro" id="IPR003529">
    <property type="entry name" value="Hematopoietin_rcpt_Gp130_CS"/>
</dbReference>
<dbReference type="Gene3D" id="2.60.40.10">
    <property type="entry name" value="Immunoglobulins"/>
    <property type="match status" value="6"/>
</dbReference>
<name>A0A6J2C6X5_ZALCA</name>
<evidence type="ECO:0000256" key="8">
    <source>
        <dbReference type="ARBA" id="ARBA00022737"/>
    </source>
</evidence>
<accession>A0A6J2C6X5</accession>
<evidence type="ECO:0000256" key="3">
    <source>
        <dbReference type="ARBA" id="ARBA00010890"/>
    </source>
</evidence>
<dbReference type="AlphaFoldDB" id="A0A6J2C6X5"/>
<dbReference type="FunFam" id="2.60.40.10:FF:000839">
    <property type="entry name" value="granulocyte colony-stimulating factor receptor isoform X1"/>
    <property type="match status" value="1"/>
</dbReference>
<evidence type="ECO:0000256" key="1">
    <source>
        <dbReference type="ARBA" id="ARBA00004251"/>
    </source>
</evidence>
<dbReference type="SUPFAM" id="SSF49265">
    <property type="entry name" value="Fibronectin type III"/>
    <property type="match status" value="3"/>
</dbReference>
<dbReference type="SMART" id="SM00060">
    <property type="entry name" value="FN3"/>
    <property type="match status" value="3"/>
</dbReference>
<dbReference type="PANTHER" id="PTHR23036">
    <property type="entry name" value="CYTOKINE RECEPTOR"/>
    <property type="match status" value="1"/>
</dbReference>
<dbReference type="RefSeq" id="XP_027439086.2">
    <property type="nucleotide sequence ID" value="XM_027583285.2"/>
</dbReference>
<evidence type="ECO:0000256" key="15">
    <source>
        <dbReference type="SAM" id="Phobius"/>
    </source>
</evidence>
<dbReference type="Proteomes" id="UP000515165">
    <property type="component" value="Chromosome 4"/>
</dbReference>
<dbReference type="CDD" id="cd00063">
    <property type="entry name" value="FN3"/>
    <property type="match status" value="2"/>
</dbReference>
<evidence type="ECO:0000256" key="12">
    <source>
        <dbReference type="ARBA" id="ARBA00023170"/>
    </source>
</evidence>
<evidence type="ECO:0000256" key="7">
    <source>
        <dbReference type="ARBA" id="ARBA00022729"/>
    </source>
</evidence>
<feature type="domain" description="Fibronectin type-III" evidence="17">
    <location>
        <begin position="125"/>
        <end position="230"/>
    </location>
</feature>
<dbReference type="InterPro" id="IPR013783">
    <property type="entry name" value="Ig-like_fold"/>
</dbReference>
<feature type="domain" description="Fibronectin type-III" evidence="17">
    <location>
        <begin position="406"/>
        <end position="503"/>
    </location>
</feature>
<dbReference type="GO" id="GO:0043235">
    <property type="term" value="C:receptor complex"/>
    <property type="evidence" value="ECO:0007669"/>
    <property type="project" value="TreeGrafter"/>
</dbReference>
<keyword evidence="12 19" id="KW-0675">Receptor</keyword>
<evidence type="ECO:0000256" key="4">
    <source>
        <dbReference type="ARBA" id="ARBA00022475"/>
    </source>
</evidence>